<dbReference type="OrthoDB" id="4029976at2"/>
<dbReference type="GO" id="GO:0003677">
    <property type="term" value="F:DNA binding"/>
    <property type="evidence" value="ECO:0007669"/>
    <property type="project" value="TreeGrafter"/>
</dbReference>
<dbReference type="GO" id="GO:0031491">
    <property type="term" value="F:nucleosome binding"/>
    <property type="evidence" value="ECO:0007669"/>
    <property type="project" value="TreeGrafter"/>
</dbReference>
<feature type="domain" description="NADPH-dependent reductive aminase-like C-terminal" evidence="3">
    <location>
        <begin position="167"/>
        <end position="292"/>
    </location>
</feature>
<dbReference type="GO" id="GO:0000785">
    <property type="term" value="C:chromatin"/>
    <property type="evidence" value="ECO:0007669"/>
    <property type="project" value="TreeGrafter"/>
</dbReference>
<dbReference type="PANTHER" id="PTHR43580:SF2">
    <property type="entry name" value="CYTOKINE-LIKE NUCLEAR FACTOR N-PAC"/>
    <property type="match status" value="1"/>
</dbReference>
<accession>A0A5B8JAP6</accession>
<evidence type="ECO:0000313" key="5">
    <source>
        <dbReference type="Proteomes" id="UP000320580"/>
    </source>
</evidence>
<dbReference type="Gene3D" id="1.10.1040.10">
    <property type="entry name" value="N-(1-d-carboxylethyl)-l-norvaline Dehydrogenase, domain 2"/>
    <property type="match status" value="1"/>
</dbReference>
<organism evidence="4 5">
    <name type="scientific">Streptomyces qinzhouensis</name>
    <dbReference type="NCBI Taxonomy" id="2599401"/>
    <lineage>
        <taxon>Bacteria</taxon>
        <taxon>Bacillati</taxon>
        <taxon>Actinomycetota</taxon>
        <taxon>Actinomycetes</taxon>
        <taxon>Kitasatosporales</taxon>
        <taxon>Streptomycetaceae</taxon>
        <taxon>Streptomyces</taxon>
    </lineage>
</organism>
<dbReference type="InterPro" id="IPR048666">
    <property type="entry name" value="RedAm-like_C"/>
</dbReference>
<protein>
    <submittedName>
        <fullName evidence="4">NAD(P)-dependent oxidoreductase</fullName>
    </submittedName>
</protein>
<dbReference type="Pfam" id="PF03446">
    <property type="entry name" value="NAD_binding_2"/>
    <property type="match status" value="1"/>
</dbReference>
<sequence>MPAHPAPTPVTVVGLGSMGSALAAAFTTAGHPTTVWNRSPAKAGPLVEQGAVYEPDIAAAVAASPLVVACLSTYDATRSALAPAESALRGRTLATLNSGSPDGARSMAEWARSRGARFLDGAVKNVPQAVGAPDTQLVYAGDRAVFDRYEPVLRVLGADTVHLGTEPDLAALYESAVGATLLPALLGFFHGAALITGRGRTAASMVPYSVKWLEMIASILPAVAEEIDSGDYSRPFSSIGVFRDGMDDEIATAKAAGLESAWLDALYDVVRRAVAEGREGQSVSALTEVLRRPEV</sequence>
<feature type="signal peptide" evidence="1">
    <location>
        <begin position="1"/>
        <end position="23"/>
    </location>
</feature>
<dbReference type="GO" id="GO:0140673">
    <property type="term" value="P:transcription elongation-coupled chromatin remodeling"/>
    <property type="evidence" value="ECO:0007669"/>
    <property type="project" value="TreeGrafter"/>
</dbReference>
<dbReference type="InterPro" id="IPR013328">
    <property type="entry name" value="6PGD_dom2"/>
</dbReference>
<feature type="chain" id="PRO_5023144987" evidence="1">
    <location>
        <begin position="24"/>
        <end position="295"/>
    </location>
</feature>
<dbReference type="EMBL" id="CP042266">
    <property type="protein sequence ID" value="QDY78426.1"/>
    <property type="molecule type" value="Genomic_DNA"/>
</dbReference>
<keyword evidence="5" id="KW-1185">Reference proteome</keyword>
<dbReference type="Gene3D" id="3.40.50.720">
    <property type="entry name" value="NAD(P)-binding Rossmann-like Domain"/>
    <property type="match status" value="1"/>
</dbReference>
<dbReference type="InterPro" id="IPR036291">
    <property type="entry name" value="NAD(P)-bd_dom_sf"/>
</dbReference>
<dbReference type="SUPFAM" id="SSF51735">
    <property type="entry name" value="NAD(P)-binding Rossmann-fold domains"/>
    <property type="match status" value="1"/>
</dbReference>
<dbReference type="RefSeq" id="WP_146481740.1">
    <property type="nucleotide sequence ID" value="NZ_CP042266.1"/>
</dbReference>
<keyword evidence="1" id="KW-0732">Signal</keyword>
<evidence type="ECO:0000313" key="4">
    <source>
        <dbReference type="EMBL" id="QDY78426.1"/>
    </source>
</evidence>
<reference evidence="4 5" key="1">
    <citation type="submission" date="2019-07" db="EMBL/GenBank/DDBJ databases">
        <authorList>
            <person name="Zhu P."/>
        </authorList>
    </citation>
    <scope>NUCLEOTIDE SEQUENCE [LARGE SCALE GENOMIC DNA]</scope>
    <source>
        <strain evidence="4 5">SSL-25</strain>
    </source>
</reference>
<evidence type="ECO:0000256" key="1">
    <source>
        <dbReference type="SAM" id="SignalP"/>
    </source>
</evidence>
<dbReference type="AlphaFoldDB" id="A0A5B8JAP6"/>
<dbReference type="Pfam" id="PF21761">
    <property type="entry name" value="RedAm-like_C"/>
    <property type="match status" value="1"/>
</dbReference>
<evidence type="ECO:0000259" key="2">
    <source>
        <dbReference type="Pfam" id="PF03446"/>
    </source>
</evidence>
<name>A0A5B8JAP6_9ACTN</name>
<dbReference type="InterPro" id="IPR006115">
    <property type="entry name" value="6PGDH_NADP-bd"/>
</dbReference>
<gene>
    <name evidence="4" type="ORF">FQU76_20160</name>
</gene>
<feature type="domain" description="6-phosphogluconate dehydrogenase NADP-binding" evidence="2">
    <location>
        <begin position="10"/>
        <end position="164"/>
    </location>
</feature>
<dbReference type="InterPro" id="IPR051265">
    <property type="entry name" value="HIBADH-related_NP60_sf"/>
</dbReference>
<dbReference type="KEGG" id="sqz:FQU76_20160"/>
<proteinExistence type="predicted"/>
<dbReference type="GO" id="GO:0050661">
    <property type="term" value="F:NADP binding"/>
    <property type="evidence" value="ECO:0007669"/>
    <property type="project" value="InterPro"/>
</dbReference>
<dbReference type="GO" id="GO:0016491">
    <property type="term" value="F:oxidoreductase activity"/>
    <property type="evidence" value="ECO:0007669"/>
    <property type="project" value="UniProtKB-KW"/>
</dbReference>
<evidence type="ECO:0000259" key="3">
    <source>
        <dbReference type="Pfam" id="PF21761"/>
    </source>
</evidence>
<dbReference type="Proteomes" id="UP000320580">
    <property type="component" value="Chromosome"/>
</dbReference>
<dbReference type="PANTHER" id="PTHR43580">
    <property type="entry name" value="OXIDOREDUCTASE GLYR1-RELATED"/>
    <property type="match status" value="1"/>
</dbReference>